<dbReference type="SUPFAM" id="SSF56935">
    <property type="entry name" value="Porins"/>
    <property type="match status" value="1"/>
</dbReference>
<protein>
    <submittedName>
        <fullName evidence="1">Uncharacterized protein</fullName>
    </submittedName>
</protein>
<organism evidence="1 2">
    <name type="scientific">Flavobacterium amnicola</name>
    <dbReference type="NCBI Taxonomy" id="2506422"/>
    <lineage>
        <taxon>Bacteria</taxon>
        <taxon>Pseudomonadati</taxon>
        <taxon>Bacteroidota</taxon>
        <taxon>Flavobacteriia</taxon>
        <taxon>Flavobacteriales</taxon>
        <taxon>Flavobacteriaceae</taxon>
        <taxon>Flavobacterium</taxon>
    </lineage>
</organism>
<evidence type="ECO:0000313" key="1">
    <source>
        <dbReference type="EMBL" id="RXR21127.1"/>
    </source>
</evidence>
<dbReference type="EMBL" id="SBKO01000001">
    <property type="protein sequence ID" value="RXR21127.1"/>
    <property type="molecule type" value="Genomic_DNA"/>
</dbReference>
<reference evidence="2" key="1">
    <citation type="submission" date="2019-01" db="EMBL/GenBank/DDBJ databases">
        <title>Cytophagaceae bacterium strain CAR-16.</title>
        <authorList>
            <person name="Chen W.-M."/>
        </authorList>
    </citation>
    <scope>NUCLEOTIDE SEQUENCE [LARGE SCALE GENOMIC DNA]</scope>
    <source>
        <strain evidence="2">LLJ-11</strain>
    </source>
</reference>
<dbReference type="RefSeq" id="WP_129434695.1">
    <property type="nucleotide sequence ID" value="NZ_SBKO01000001.1"/>
</dbReference>
<dbReference type="Proteomes" id="UP000290283">
    <property type="component" value="Unassembled WGS sequence"/>
</dbReference>
<proteinExistence type="predicted"/>
<sequence>MKEMKWIMVLFLFSCGISSKLFSQDLENIAEQKPVELTGTFSVFGSYYNVNGLDPRRKDFSWYVTGSPMLKLYGIEIPFSFTVSEQERSFRQPFNQFCISPSYKWAKVHLGYTNLTWSPFSWAGQTAMGVGVELNPGKFRFGALYGRLNRAVEEDLTSPEAITPSYKRIGYAMKLGYGTETSHVDLIFLKGQDDKNSLRTIPKQSEVLAGENIVAAVSSKMKFTNHLFWDFDVASSLYTRDVNAIGFGENENLTLEKYKSLLNVNTSTQWYNAYQTEVRYEEKTYKIKGKYRRVEPDFQSMGAYYFQTDVENITLEPSVYLFKNKLKISSSAGQQRDNLMNKKSFTTKRFIGNMGIDWTISEKFGLNAMYANFSGEQGKGLKIPNQATQQSYVSQNMVLMPRLTFVKEKLTHFHTLMANRQWMTDKNPNTAKLTEYQVDNLNYNSNFIFNKSGFMVGVNYLLSIFDSDANANRLNGVGLNVSKPFFENKMNVNLSANGTQQKLNGAQFADILNITLQDTYAFNSHHGLTLRAAYLDNTAKTTTGISFKEYNIDLGYTYTF</sequence>
<name>A0A4Q1K654_9FLAO</name>
<comment type="caution">
    <text evidence="1">The sequence shown here is derived from an EMBL/GenBank/DDBJ whole genome shotgun (WGS) entry which is preliminary data.</text>
</comment>
<accession>A0A4Q1K654</accession>
<dbReference type="OrthoDB" id="1091532at2"/>
<keyword evidence="2" id="KW-1185">Reference proteome</keyword>
<dbReference type="AlphaFoldDB" id="A0A4Q1K654"/>
<evidence type="ECO:0000313" key="2">
    <source>
        <dbReference type="Proteomes" id="UP000290283"/>
    </source>
</evidence>
<gene>
    <name evidence="1" type="ORF">EQG63_04075</name>
</gene>